<dbReference type="InterPro" id="IPR036249">
    <property type="entry name" value="Thioredoxin-like_sf"/>
</dbReference>
<evidence type="ECO:0000313" key="5">
    <source>
        <dbReference type="Proteomes" id="UP000007599"/>
    </source>
</evidence>
<dbReference type="STRING" id="1094466.KQS_08270"/>
<dbReference type="Gene3D" id="3.40.30.10">
    <property type="entry name" value="Glutaredoxin"/>
    <property type="match status" value="1"/>
</dbReference>
<name>H8XT49_FLAIG</name>
<dbReference type="Pfam" id="PF13098">
    <property type="entry name" value="Thioredoxin_2"/>
    <property type="match status" value="1"/>
</dbReference>
<dbReference type="PANTHER" id="PTHR15337">
    <property type="entry name" value="ANTERIOR GRADIENT PROTEIN-RELATED"/>
    <property type="match status" value="1"/>
</dbReference>
<dbReference type="AlphaFoldDB" id="H8XT49"/>
<dbReference type="eggNOG" id="COG1331">
    <property type="taxonomic scope" value="Bacteria"/>
</dbReference>
<evidence type="ECO:0000256" key="1">
    <source>
        <dbReference type="ARBA" id="ARBA00022729"/>
    </source>
</evidence>
<evidence type="ECO:0000256" key="2">
    <source>
        <dbReference type="ARBA" id="ARBA00023284"/>
    </source>
</evidence>
<dbReference type="HOGENOM" id="CLU_090389_8_2_10"/>
<keyword evidence="1" id="KW-0732">Signal</keyword>
<accession>H8XT49</accession>
<proteinExistence type="predicted"/>
<dbReference type="SUPFAM" id="SSF52833">
    <property type="entry name" value="Thioredoxin-like"/>
    <property type="match status" value="1"/>
</dbReference>
<evidence type="ECO:0000313" key="4">
    <source>
        <dbReference type="EMBL" id="CCG53591.1"/>
    </source>
</evidence>
<dbReference type="Proteomes" id="UP000007599">
    <property type="component" value="Chromosome I"/>
</dbReference>
<organism evidence="4 5">
    <name type="scientific">Flavobacterium indicum (strain DSM 17447 / CIP 109464 / GPTSA100-9)</name>
    <dbReference type="NCBI Taxonomy" id="1094466"/>
    <lineage>
        <taxon>Bacteria</taxon>
        <taxon>Pseudomonadati</taxon>
        <taxon>Bacteroidota</taxon>
        <taxon>Flavobacteriia</taxon>
        <taxon>Flavobacteriales</taxon>
        <taxon>Flavobacteriaceae</taxon>
        <taxon>Flavobacterium</taxon>
    </lineage>
</organism>
<dbReference type="OrthoDB" id="9811036at2"/>
<protein>
    <submittedName>
        <fullName evidence="4">Thioredoxin family protein</fullName>
    </submittedName>
</protein>
<evidence type="ECO:0000259" key="3">
    <source>
        <dbReference type="PROSITE" id="PS51352"/>
    </source>
</evidence>
<sequence length="146" mass="16707">MKTLIFTILTIAVIFGIYSFKKPKTEDISVDKGIQFFDGNFHQALLKSQELKKPIFLDVYATWCGPCKQLKKTTFKDEEVGNYFNANFINIAIDGETSEGQELIRKYNIRSYPSLLIIDGHGEVKTRTTGFQKPHILINFGKRIIP</sequence>
<dbReference type="InterPro" id="IPR051099">
    <property type="entry name" value="AGR/TXD"/>
</dbReference>
<gene>
    <name evidence="4" type="ordered locus">KQS_08270</name>
</gene>
<dbReference type="PROSITE" id="PS51352">
    <property type="entry name" value="THIOREDOXIN_2"/>
    <property type="match status" value="1"/>
</dbReference>
<keyword evidence="5" id="KW-1185">Reference proteome</keyword>
<dbReference type="PANTHER" id="PTHR15337:SF11">
    <property type="entry name" value="THIOREDOXIN DOMAIN-CONTAINING PROTEIN"/>
    <property type="match status" value="1"/>
</dbReference>
<dbReference type="KEGG" id="fin:KQS_08270"/>
<dbReference type="PROSITE" id="PS00194">
    <property type="entry name" value="THIOREDOXIN_1"/>
    <property type="match status" value="1"/>
</dbReference>
<dbReference type="InterPro" id="IPR012336">
    <property type="entry name" value="Thioredoxin-like_fold"/>
</dbReference>
<dbReference type="RefSeq" id="WP_014388710.1">
    <property type="nucleotide sequence ID" value="NC_017025.1"/>
</dbReference>
<dbReference type="PATRIC" id="fig|1094466.5.peg.1618"/>
<reference evidence="4 5" key="1">
    <citation type="journal article" date="2012" name="J. Bacteriol.">
        <title>Complete Genome Sequence of Flavobacterium indicum GPSTA100-9T, Isolated from Warm Spring Water.</title>
        <authorList>
            <person name="Barbier P."/>
            <person name="Houel A."/>
            <person name="Loux V."/>
            <person name="Poulain J."/>
            <person name="Bernardet J.F."/>
            <person name="Touchon M."/>
            <person name="Duchaud E."/>
        </authorList>
    </citation>
    <scope>NUCLEOTIDE SEQUENCE [LARGE SCALE GENOMIC DNA]</scope>
    <source>
        <strain evidence="5">DSM 17447 / CIP 109464 / GPTSA100-9</strain>
    </source>
</reference>
<dbReference type="InterPro" id="IPR013766">
    <property type="entry name" value="Thioredoxin_domain"/>
</dbReference>
<dbReference type="InterPro" id="IPR017937">
    <property type="entry name" value="Thioredoxin_CS"/>
</dbReference>
<dbReference type="EMBL" id="HE774682">
    <property type="protein sequence ID" value="CCG53591.1"/>
    <property type="molecule type" value="Genomic_DNA"/>
</dbReference>
<reference evidence="5" key="2">
    <citation type="submission" date="2012-03" db="EMBL/GenBank/DDBJ databases">
        <title>Complete genome sequence of Flavobacterium indicum GPTSA100-9T, isolated from warm spring water.</title>
        <authorList>
            <person name="Barbier P."/>
            <person name="Houel A."/>
            <person name="Loux V."/>
            <person name="Poulain J."/>
            <person name="Bernardet J.-F."/>
            <person name="Touchon M."/>
            <person name="Duchaud E."/>
        </authorList>
    </citation>
    <scope>NUCLEOTIDE SEQUENCE [LARGE SCALE GENOMIC DNA]</scope>
    <source>
        <strain evidence="5">DSM 17447 / CIP 109464 / GPTSA100-9</strain>
    </source>
</reference>
<keyword evidence="2" id="KW-0676">Redox-active center</keyword>
<feature type="domain" description="Thioredoxin" evidence="3">
    <location>
        <begin position="11"/>
        <end position="146"/>
    </location>
</feature>